<protein>
    <submittedName>
        <fullName evidence="1">Uncharacterized protein</fullName>
    </submittedName>
</protein>
<keyword evidence="2" id="KW-1185">Reference proteome</keyword>
<proteinExistence type="predicted"/>
<accession>A0ABN8NL18</accession>
<evidence type="ECO:0000313" key="2">
    <source>
        <dbReference type="Proteomes" id="UP001159405"/>
    </source>
</evidence>
<gene>
    <name evidence="1" type="ORF">PLOB_00020717</name>
</gene>
<dbReference type="EMBL" id="CALNXK010000024">
    <property type="protein sequence ID" value="CAH3111977.1"/>
    <property type="molecule type" value="Genomic_DNA"/>
</dbReference>
<comment type="caution">
    <text evidence="1">The sequence shown here is derived from an EMBL/GenBank/DDBJ whole genome shotgun (WGS) entry which is preliminary data.</text>
</comment>
<evidence type="ECO:0000313" key="1">
    <source>
        <dbReference type="EMBL" id="CAH3111977.1"/>
    </source>
</evidence>
<reference evidence="1 2" key="1">
    <citation type="submission" date="2022-05" db="EMBL/GenBank/DDBJ databases">
        <authorList>
            <consortium name="Genoscope - CEA"/>
            <person name="William W."/>
        </authorList>
    </citation>
    <scope>NUCLEOTIDE SEQUENCE [LARGE SCALE GENOMIC DNA]</scope>
</reference>
<dbReference type="Proteomes" id="UP001159405">
    <property type="component" value="Unassembled WGS sequence"/>
</dbReference>
<organism evidence="1 2">
    <name type="scientific">Porites lobata</name>
    <dbReference type="NCBI Taxonomy" id="104759"/>
    <lineage>
        <taxon>Eukaryota</taxon>
        <taxon>Metazoa</taxon>
        <taxon>Cnidaria</taxon>
        <taxon>Anthozoa</taxon>
        <taxon>Hexacorallia</taxon>
        <taxon>Scleractinia</taxon>
        <taxon>Fungiina</taxon>
        <taxon>Poritidae</taxon>
        <taxon>Porites</taxon>
    </lineage>
</organism>
<sequence length="429" mass="48261">MWENFGPGSVWDDSEGVRDSFLTKEGGKTKVPTDKSYEEWDCTALFRATIYARTFALPDSKGNLKTLSKLYVEPRGSMPDGSFHASVLSPSGDQAETFALAIDQLRLLRNSLSHLSSSEKNNKTTFDQYTELAKDAFKVLGVATDSIEDVKSLPKSHFPTEKDARLERENKLLKSIPHADMVYTDEQLNFFKFSTLIVDEFPKALRQTFKHMWENVGPGSTWDDSEGVRNSFLTKEGSKTKVPTDKSYEEWDCTALIHATIYARTFALPDSKGNLKTLSKLYVEPRGSMPDGSFHASVLSPVGNQAETFSLAIDQLRLLRNSLSHLTSSKKINKTTFDQYTELAKDAFKALGVATDSIEGVKSLPESHFPTEEVARLKNENLLMRFVTALSILFLAFLQRLEGFISVVTPLVEDLKQKKTRKQRNLSYF</sequence>
<name>A0ABN8NL18_9CNID</name>